<comment type="caution">
    <text evidence="2">The sequence shown here is derived from an EMBL/GenBank/DDBJ whole genome shotgun (WGS) entry which is preliminary data.</text>
</comment>
<evidence type="ECO:0000256" key="1">
    <source>
        <dbReference type="SAM" id="MobiDB-lite"/>
    </source>
</evidence>
<evidence type="ECO:0000313" key="2">
    <source>
        <dbReference type="EMBL" id="KAF5313052.1"/>
    </source>
</evidence>
<dbReference type="Proteomes" id="UP000567179">
    <property type="component" value="Unassembled WGS sequence"/>
</dbReference>
<feature type="region of interest" description="Disordered" evidence="1">
    <location>
        <begin position="1"/>
        <end position="21"/>
    </location>
</feature>
<keyword evidence="3" id="KW-1185">Reference proteome</keyword>
<dbReference type="OrthoDB" id="3365698at2759"/>
<protein>
    <recommendedName>
        <fullName evidence="4">F-box domain-containing protein</fullName>
    </recommendedName>
</protein>
<evidence type="ECO:0000313" key="3">
    <source>
        <dbReference type="Proteomes" id="UP000567179"/>
    </source>
</evidence>
<dbReference type="EMBL" id="JAACJJ010000056">
    <property type="protein sequence ID" value="KAF5313052.1"/>
    <property type="molecule type" value="Genomic_DNA"/>
</dbReference>
<feature type="compositionally biased region" description="Polar residues" evidence="1">
    <location>
        <begin position="9"/>
        <end position="21"/>
    </location>
</feature>
<organism evidence="2 3">
    <name type="scientific">Psilocybe cf. subviscida</name>
    <dbReference type="NCBI Taxonomy" id="2480587"/>
    <lineage>
        <taxon>Eukaryota</taxon>
        <taxon>Fungi</taxon>
        <taxon>Dikarya</taxon>
        <taxon>Basidiomycota</taxon>
        <taxon>Agaricomycotina</taxon>
        <taxon>Agaricomycetes</taxon>
        <taxon>Agaricomycetidae</taxon>
        <taxon>Agaricales</taxon>
        <taxon>Agaricineae</taxon>
        <taxon>Strophariaceae</taxon>
        <taxon>Psilocybe</taxon>
    </lineage>
</organism>
<evidence type="ECO:0008006" key="4">
    <source>
        <dbReference type="Google" id="ProtNLM"/>
    </source>
</evidence>
<dbReference type="InterPro" id="IPR032675">
    <property type="entry name" value="LRR_dom_sf"/>
</dbReference>
<proteinExistence type="predicted"/>
<reference evidence="2 3" key="1">
    <citation type="journal article" date="2020" name="ISME J.">
        <title>Uncovering the hidden diversity of litter-decomposition mechanisms in mushroom-forming fungi.</title>
        <authorList>
            <person name="Floudas D."/>
            <person name="Bentzer J."/>
            <person name="Ahren D."/>
            <person name="Johansson T."/>
            <person name="Persson P."/>
            <person name="Tunlid A."/>
        </authorList>
    </citation>
    <scope>NUCLEOTIDE SEQUENCE [LARGE SCALE GENOMIC DNA]</scope>
    <source>
        <strain evidence="2 3">CBS 101986</strain>
    </source>
</reference>
<sequence>MHKCELTERGSNTTSSAHGQAQSLRAMMEHNQLHDPLHNIPPEIVSSIFRFSGEPDSGDRILISNTTTILDESLRRCRWPLELSSVCARWRTIALGDPRLWTTIAMYRRGEIWTLPLELVQQRVSRCGSLPFQLSLWWDTEAQAADENFVSLIRFLCARCTRWRGLILRVPSHVNPFFKHNATHTLDLELFHIDATDDPNLDHFWDMENTVIRPRNATFMGLATLPKSSSWSNLVNLCLRTVRVCDLLPITSQCKNIKSLELTFRRTRPSDMNQLPIEPLTLPHLTKLFIVFAAPLDLNFFMTFTRLPVLRYLVMFYLGDGERHFDLSILQNAMTPCKTLRSIYFQNISFASEDLLRLLSRFQHLKVLRFVNTAEGVATVPWLDALFNRLTTSLSDGP</sequence>
<gene>
    <name evidence="2" type="ORF">D9619_002410</name>
</gene>
<dbReference type="SUPFAM" id="SSF52047">
    <property type="entry name" value="RNI-like"/>
    <property type="match status" value="1"/>
</dbReference>
<dbReference type="Gene3D" id="3.80.10.10">
    <property type="entry name" value="Ribonuclease Inhibitor"/>
    <property type="match status" value="1"/>
</dbReference>
<accession>A0A8H5AY36</accession>
<dbReference type="AlphaFoldDB" id="A0A8H5AY36"/>
<dbReference type="Gene3D" id="1.20.1280.50">
    <property type="match status" value="1"/>
</dbReference>
<name>A0A8H5AY36_9AGAR</name>